<dbReference type="Gene3D" id="3.30.110.10">
    <property type="entry name" value="Translation initiation factor 3 (IF-3), C-terminal domain"/>
    <property type="match status" value="1"/>
</dbReference>
<dbReference type="InterPro" id="IPR036787">
    <property type="entry name" value="T_IF-3_N_sf"/>
</dbReference>
<evidence type="ECO:0000259" key="4">
    <source>
        <dbReference type="Pfam" id="PF00707"/>
    </source>
</evidence>
<dbReference type="InterPro" id="IPR019813">
    <property type="entry name" value="Translation_initiation_fac3_CS"/>
</dbReference>
<dbReference type="GO" id="GO:0005829">
    <property type="term" value="C:cytosol"/>
    <property type="evidence" value="ECO:0007669"/>
    <property type="project" value="TreeGrafter"/>
</dbReference>
<reference evidence="6" key="1">
    <citation type="journal article" date="2012" name="PLoS ONE">
        <title>Gene sets for utilization of primary and secondary nutrition supplies in the distal gut of endangered iberian lynx.</title>
        <authorList>
            <person name="Alcaide M."/>
            <person name="Messina E."/>
            <person name="Richter M."/>
            <person name="Bargiela R."/>
            <person name="Peplies J."/>
            <person name="Huws S.A."/>
            <person name="Newbold C.J."/>
            <person name="Golyshin P.N."/>
            <person name="Simon M.A."/>
            <person name="Lopez G."/>
            <person name="Yakimov M.M."/>
            <person name="Ferrer M."/>
        </authorList>
    </citation>
    <scope>NUCLEOTIDE SEQUENCE</scope>
</reference>
<dbReference type="Pfam" id="PF00707">
    <property type="entry name" value="IF3_C"/>
    <property type="match status" value="1"/>
</dbReference>
<dbReference type="Pfam" id="PF05198">
    <property type="entry name" value="IF3_N"/>
    <property type="match status" value="1"/>
</dbReference>
<dbReference type="SUPFAM" id="SSF54364">
    <property type="entry name" value="Translation initiation factor IF3, N-terminal domain"/>
    <property type="match status" value="1"/>
</dbReference>
<dbReference type="SUPFAM" id="SSF55200">
    <property type="entry name" value="Translation initiation factor IF3, C-terminal domain"/>
    <property type="match status" value="1"/>
</dbReference>
<dbReference type="GO" id="GO:0003743">
    <property type="term" value="F:translation initiation factor activity"/>
    <property type="evidence" value="ECO:0007669"/>
    <property type="project" value="UniProtKB-KW"/>
</dbReference>
<dbReference type="GO" id="GO:0043022">
    <property type="term" value="F:ribosome binding"/>
    <property type="evidence" value="ECO:0007669"/>
    <property type="project" value="TreeGrafter"/>
</dbReference>
<organism evidence="6">
    <name type="scientific">gut metagenome</name>
    <dbReference type="NCBI Taxonomy" id="749906"/>
    <lineage>
        <taxon>unclassified sequences</taxon>
        <taxon>metagenomes</taxon>
        <taxon>organismal metagenomes</taxon>
    </lineage>
</organism>
<dbReference type="InterPro" id="IPR019814">
    <property type="entry name" value="Translation_initiation_fac_3_N"/>
</dbReference>
<evidence type="ECO:0000259" key="5">
    <source>
        <dbReference type="Pfam" id="PF05198"/>
    </source>
</evidence>
<sequence length="203" mass="23769">MLFGKATSAFPKSTQFSKTKHTIKEYLMAAPQKPRRDNKPQHRINEQIRCREVRIVGDDVESEVMATRQAIQLAQQKGVDLVEISPNAEPPVCRLINYSKFLYQQKKRQKELKAKQVKIEVKEIRFGPQTDEHDYNFKLKHAKEFLAEGDKVKAYVFFRGRSILFKEQGEVLLLRFANDLEEYGKVEQMPVLEGKRMILFHRS</sequence>
<name>J9GHK8_9ZZZZ</name>
<dbReference type="FunFam" id="3.30.110.10:FF:000001">
    <property type="entry name" value="Translation initiation factor IF-3"/>
    <property type="match status" value="1"/>
</dbReference>
<dbReference type="FunFam" id="3.10.20.80:FF:000001">
    <property type="entry name" value="Translation initiation factor IF-3"/>
    <property type="match status" value="1"/>
</dbReference>
<comment type="similarity">
    <text evidence="1">Belongs to the IF-3 family.</text>
</comment>
<proteinExistence type="inferred from homology"/>
<feature type="domain" description="Translation initiation factor 3 N-terminal" evidence="5">
    <location>
        <begin position="44"/>
        <end position="111"/>
    </location>
</feature>
<accession>J9GHK8</accession>
<dbReference type="PANTHER" id="PTHR10938">
    <property type="entry name" value="TRANSLATION INITIATION FACTOR IF-3"/>
    <property type="match status" value="1"/>
</dbReference>
<dbReference type="Gene3D" id="3.10.20.80">
    <property type="entry name" value="Translation initiation factor 3 (IF-3), N-terminal domain"/>
    <property type="match status" value="1"/>
</dbReference>
<gene>
    <name evidence="6" type="ORF">EVA_05368</name>
</gene>
<dbReference type="InterPro" id="IPR019815">
    <property type="entry name" value="Translation_initiation_fac_3_C"/>
</dbReference>
<dbReference type="PANTHER" id="PTHR10938:SF0">
    <property type="entry name" value="TRANSLATION INITIATION FACTOR IF-3, MITOCHONDRIAL"/>
    <property type="match status" value="1"/>
</dbReference>
<evidence type="ECO:0000313" key="6">
    <source>
        <dbReference type="EMBL" id="EJX06524.1"/>
    </source>
</evidence>
<feature type="domain" description="Translation initiation factor 3 C-terminal" evidence="4">
    <location>
        <begin position="119"/>
        <end position="199"/>
    </location>
</feature>
<dbReference type="NCBIfam" id="TIGR00168">
    <property type="entry name" value="infC"/>
    <property type="match status" value="1"/>
</dbReference>
<dbReference type="GO" id="GO:0016020">
    <property type="term" value="C:membrane"/>
    <property type="evidence" value="ECO:0007669"/>
    <property type="project" value="TreeGrafter"/>
</dbReference>
<dbReference type="PROSITE" id="PS00938">
    <property type="entry name" value="IF3"/>
    <property type="match status" value="1"/>
</dbReference>
<dbReference type="InterPro" id="IPR036788">
    <property type="entry name" value="T_IF-3_C_sf"/>
</dbReference>
<evidence type="ECO:0000256" key="1">
    <source>
        <dbReference type="ARBA" id="ARBA00005439"/>
    </source>
</evidence>
<evidence type="ECO:0000256" key="3">
    <source>
        <dbReference type="ARBA" id="ARBA00022917"/>
    </source>
</evidence>
<keyword evidence="3" id="KW-0648">Protein biosynthesis</keyword>
<keyword evidence="2 6" id="KW-0396">Initiation factor</keyword>
<dbReference type="InterPro" id="IPR001288">
    <property type="entry name" value="Translation_initiation_fac_3"/>
</dbReference>
<dbReference type="AlphaFoldDB" id="J9GHK8"/>
<dbReference type="HAMAP" id="MF_00080">
    <property type="entry name" value="IF_3"/>
    <property type="match status" value="1"/>
</dbReference>
<dbReference type="EMBL" id="AMCI01001132">
    <property type="protein sequence ID" value="EJX06524.1"/>
    <property type="molecule type" value="Genomic_DNA"/>
</dbReference>
<protein>
    <submittedName>
        <fullName evidence="6">Translation initiation factor 3</fullName>
    </submittedName>
</protein>
<comment type="caution">
    <text evidence="6">The sequence shown here is derived from an EMBL/GenBank/DDBJ whole genome shotgun (WGS) entry which is preliminary data.</text>
</comment>
<evidence type="ECO:0000256" key="2">
    <source>
        <dbReference type="ARBA" id="ARBA00022540"/>
    </source>
</evidence>
<dbReference type="GO" id="GO:0032790">
    <property type="term" value="P:ribosome disassembly"/>
    <property type="evidence" value="ECO:0007669"/>
    <property type="project" value="TreeGrafter"/>
</dbReference>